<evidence type="ECO:0000256" key="1">
    <source>
        <dbReference type="ARBA" id="ARBA00004141"/>
    </source>
</evidence>
<feature type="transmembrane region" description="Helical" evidence="8">
    <location>
        <begin position="392"/>
        <end position="412"/>
    </location>
</feature>
<dbReference type="GO" id="GO:0016020">
    <property type="term" value="C:membrane"/>
    <property type="evidence" value="ECO:0007669"/>
    <property type="project" value="UniProtKB-SubCell"/>
</dbReference>
<comment type="similarity">
    <text evidence="6">Belongs to the dispatched family.</text>
</comment>
<evidence type="ECO:0000256" key="3">
    <source>
        <dbReference type="ARBA" id="ARBA00022989"/>
    </source>
</evidence>
<evidence type="ECO:0000256" key="7">
    <source>
        <dbReference type="SAM" id="MobiDB-lite"/>
    </source>
</evidence>
<organism evidence="10 11">
    <name type="scientific">Cymbomonas tetramitiformis</name>
    <dbReference type="NCBI Taxonomy" id="36881"/>
    <lineage>
        <taxon>Eukaryota</taxon>
        <taxon>Viridiplantae</taxon>
        <taxon>Chlorophyta</taxon>
        <taxon>Pyramimonadophyceae</taxon>
        <taxon>Pyramimonadales</taxon>
        <taxon>Pyramimonadaceae</taxon>
        <taxon>Cymbomonas</taxon>
    </lineage>
</organism>
<dbReference type="Pfam" id="PF03176">
    <property type="entry name" value="MMPL"/>
    <property type="match status" value="1"/>
</dbReference>
<dbReference type="InterPro" id="IPR000731">
    <property type="entry name" value="SSD"/>
</dbReference>
<dbReference type="GO" id="GO:0022857">
    <property type="term" value="F:transmembrane transporter activity"/>
    <property type="evidence" value="ECO:0007669"/>
    <property type="project" value="TreeGrafter"/>
</dbReference>
<keyword evidence="2 8" id="KW-0812">Transmembrane</keyword>
<protein>
    <submittedName>
        <fullName evidence="10">Patched domain-containing protein</fullName>
    </submittedName>
</protein>
<feature type="region of interest" description="Disordered" evidence="7">
    <location>
        <begin position="1"/>
        <end position="23"/>
    </location>
</feature>
<feature type="transmembrane region" description="Helical" evidence="8">
    <location>
        <begin position="619"/>
        <end position="636"/>
    </location>
</feature>
<feature type="transmembrane region" description="Helical" evidence="8">
    <location>
        <begin position="977"/>
        <end position="994"/>
    </location>
</feature>
<feature type="transmembrane region" description="Helical" evidence="8">
    <location>
        <begin position="521"/>
        <end position="546"/>
    </location>
</feature>
<comment type="caution">
    <text evidence="10">The sequence shown here is derived from an EMBL/GenBank/DDBJ whole genome shotgun (WGS) entry which is preliminary data.</text>
</comment>
<dbReference type="PROSITE" id="PS50156">
    <property type="entry name" value="SSD"/>
    <property type="match status" value="1"/>
</dbReference>
<proteinExistence type="inferred from homology"/>
<dbReference type="EMBL" id="LGRX02027214">
    <property type="protein sequence ID" value="KAK3249706.1"/>
    <property type="molecule type" value="Genomic_DNA"/>
</dbReference>
<feature type="transmembrane region" description="Helical" evidence="8">
    <location>
        <begin position="1001"/>
        <end position="1024"/>
    </location>
</feature>
<feature type="transmembrane region" description="Helical" evidence="8">
    <location>
        <begin position="1030"/>
        <end position="1049"/>
    </location>
</feature>
<feature type="transmembrane region" description="Helical" evidence="8">
    <location>
        <begin position="1070"/>
        <end position="1093"/>
    </location>
</feature>
<comment type="subcellular location">
    <subcellularLocation>
        <location evidence="1">Membrane</location>
        <topology evidence="1">Multi-pass membrane protein</topology>
    </subcellularLocation>
</comment>
<accession>A0AAE0C782</accession>
<dbReference type="Gene3D" id="1.20.1640.10">
    <property type="entry name" value="Multidrug efflux transporter AcrB transmembrane domain"/>
    <property type="match status" value="2"/>
</dbReference>
<dbReference type="InterPro" id="IPR004869">
    <property type="entry name" value="MMPL_dom"/>
</dbReference>
<dbReference type="Proteomes" id="UP001190700">
    <property type="component" value="Unassembled WGS sequence"/>
</dbReference>
<sequence>MTKVDEEDAGQSAQAPSEGEAPVLHPKRLRMNVLIEEQPCKMCCTFCGMWVFTLIAAGGLMASGTLEYSPDTPFYDRSINEQKWEDAFTQGTLYADSLAHAGSEYNDDSKCENDSPTVLSYDGQLETEPKPSSKCNRYEQLQFTVLYLAKDASDNVLNKETLEAIQEVEQKLREVEETSRYCQLVEVEVAIDESQRSDLDAARANDSVSVGDQLLPGYKKNYTACRRPQSVSYSYDSAYWDYSTDSGLGYYFLDADSIYQTTNYDEANLEMVAAYWQNYTAREYNLSGTGDLTSIQSSDSGLYVDNLFSPLTANGFSQTGTTHGLRSVFSFGLPIDGYKDDRDGRNDQLDKIGEFLFAKYAPELEKLSIAGVELYWSDDQDVMSAQETLRQIMLTMIWLAMAIIYVYGYLMWSLDSLFLASAGLMQILFAMFPSLLLYRFICQQTYFGTLNVIAIFIIIGIGVDDIFVFFDDWTGNKAPTTLDRLEITWRRSSKAMLSTSVTTIISFFSNSTSVFPAVSTFGLFAAMMVFSNFCAVISFFPACMMVHHKYIKGNPRFAFDPVQTLSFRLWHYLRHGNKVQEAESPEPVFGSQVEEQEYTGLVGFFYYTWAPFVIQFRHFILLAHLAIFCGFVYGASQLEMAKDVPQILLESNNYRAYKTKLAENFAAAENPFLLVVEMATGMDVDDPIDRSGTDYTDPDDMGTVNYHLCGNTYERSDGKGAVEGLDPSPQEAQMWLLNVCHDAFWGNVTIYHSDSINDQYSKNGVHGPYERRMLDAANGVEGEATSNYYKQVTCPMQGFRDWLLTDSGCEMLHAHGLLCHQELLAQATTECVYNGDWTQSCEPFPVPEEHFLGLAREWLTGDQRNPSTGNTAIDDFGDYFFTKECTDQAECGLGDSCINKETILSQGLLLVWIRNTFNTVQNWQTVDFREGLDYMDNWDAWIQQMSVAAPMTTKSSFQTSNNAWTFYKLNETLVEETFMGIFISLCAACLVIMSPIATNNILLAIVSTFTIGYIVVGVFCFTVMMDWELGALEAINYVMVIGLSVDYCVHLSEAYAHGRHEDRKSRVLEMLTHLGVSVVSGALSTLGCSFFMLWPTNLFFPKFGGFIFCTITLSLVNSLTFFPALLACIGPNGQAGDLKYIYRNLKAVTKQ</sequence>
<dbReference type="InterPro" id="IPR052081">
    <property type="entry name" value="Dispatched_Hh_regulator"/>
</dbReference>
<evidence type="ECO:0000256" key="6">
    <source>
        <dbReference type="ARBA" id="ARBA00038046"/>
    </source>
</evidence>
<gene>
    <name evidence="10" type="ORF">CYMTET_40897</name>
</gene>
<evidence type="ECO:0000256" key="5">
    <source>
        <dbReference type="ARBA" id="ARBA00023180"/>
    </source>
</evidence>
<dbReference type="Pfam" id="PF12349">
    <property type="entry name" value="Sterol-sensing"/>
    <property type="match status" value="1"/>
</dbReference>
<dbReference type="PANTHER" id="PTHR45951">
    <property type="entry name" value="PROTEIN DISPATCHED-RELATED"/>
    <property type="match status" value="1"/>
</dbReference>
<dbReference type="SUPFAM" id="SSF82866">
    <property type="entry name" value="Multidrug efflux transporter AcrB transmembrane domain"/>
    <property type="match status" value="2"/>
</dbReference>
<feature type="transmembrane region" description="Helical" evidence="8">
    <location>
        <begin position="418"/>
        <end position="438"/>
    </location>
</feature>
<feature type="domain" description="SSD" evidence="9">
    <location>
        <begin position="419"/>
        <end position="546"/>
    </location>
</feature>
<dbReference type="InterPro" id="IPR053958">
    <property type="entry name" value="HMGCR/SNAP/NPC1-like_SSD"/>
</dbReference>
<keyword evidence="4 8" id="KW-0472">Membrane</keyword>
<feature type="transmembrane region" description="Helical" evidence="8">
    <location>
        <begin position="1105"/>
        <end position="1129"/>
    </location>
</feature>
<evidence type="ECO:0000313" key="10">
    <source>
        <dbReference type="EMBL" id="KAK3249706.1"/>
    </source>
</evidence>
<feature type="transmembrane region" description="Helical" evidence="8">
    <location>
        <begin position="450"/>
        <end position="470"/>
    </location>
</feature>
<evidence type="ECO:0000256" key="2">
    <source>
        <dbReference type="ARBA" id="ARBA00022692"/>
    </source>
</evidence>
<evidence type="ECO:0000259" key="9">
    <source>
        <dbReference type="PROSITE" id="PS50156"/>
    </source>
</evidence>
<reference evidence="10 11" key="1">
    <citation type="journal article" date="2015" name="Genome Biol. Evol.">
        <title>Comparative Genomics of a Bacterivorous Green Alga Reveals Evolutionary Causalities and Consequences of Phago-Mixotrophic Mode of Nutrition.</title>
        <authorList>
            <person name="Burns J.A."/>
            <person name="Paasch A."/>
            <person name="Narechania A."/>
            <person name="Kim E."/>
        </authorList>
    </citation>
    <scope>NUCLEOTIDE SEQUENCE [LARGE SCALE GENOMIC DNA]</scope>
    <source>
        <strain evidence="10 11">PLY_AMNH</strain>
    </source>
</reference>
<dbReference type="AlphaFoldDB" id="A0AAE0C782"/>
<evidence type="ECO:0000313" key="11">
    <source>
        <dbReference type="Proteomes" id="UP001190700"/>
    </source>
</evidence>
<dbReference type="PANTHER" id="PTHR45951:SF7">
    <property type="entry name" value="SSD DOMAIN-CONTAINING PROTEIN"/>
    <property type="match status" value="1"/>
</dbReference>
<keyword evidence="5" id="KW-0325">Glycoprotein</keyword>
<name>A0AAE0C782_9CHLO</name>
<evidence type="ECO:0000256" key="8">
    <source>
        <dbReference type="SAM" id="Phobius"/>
    </source>
</evidence>
<evidence type="ECO:0000256" key="4">
    <source>
        <dbReference type="ARBA" id="ARBA00023136"/>
    </source>
</evidence>
<keyword evidence="3 8" id="KW-1133">Transmembrane helix</keyword>
<keyword evidence="11" id="KW-1185">Reference proteome</keyword>